<dbReference type="InterPro" id="IPR002745">
    <property type="entry name" value="Ptrans_KptA/Tpt1"/>
</dbReference>
<dbReference type="EMBL" id="CAUWAG010000004">
    <property type="protein sequence ID" value="CAJ2503335.1"/>
    <property type="molecule type" value="Genomic_DNA"/>
</dbReference>
<evidence type="ECO:0000256" key="1">
    <source>
        <dbReference type="SAM" id="MobiDB-lite"/>
    </source>
</evidence>
<comment type="caution">
    <text evidence="2">The sequence shown here is derived from an EMBL/GenBank/DDBJ whole genome shotgun (WGS) entry which is preliminary data.</text>
</comment>
<dbReference type="AlphaFoldDB" id="A0AAI8V968"/>
<sequence>MAAASVLIPLSVINQNGGVLPPSALSQQSPRHGRSRGLSQYGKSAGGRGYKVVEDSDATVAKAVTFVLKRSVTESELDSDVEEGAYLICDADGWVSAAHLLAQPRMTDLGIGLVDLRRAAESSKARFTLRQAPRADASKAESYQVRPDDSKRVSLVLEGEPLTAESENLPEYVIYETSYQNYPLVIASGGIKRADGASHISFLPAKSATTPTRASKADVSIWVHLRTALEQAPELSWQYATSGRVVATGDEVPKSLWTKAVARRPDIGLLFEDGVVHKEIPEGLRGKGNKGRAKKGKGLLKQEGRVDSESDSVEDDM</sequence>
<dbReference type="Proteomes" id="UP001295740">
    <property type="component" value="Unassembled WGS sequence"/>
</dbReference>
<proteinExistence type="predicted"/>
<feature type="compositionally biased region" description="Basic residues" evidence="1">
    <location>
        <begin position="287"/>
        <end position="298"/>
    </location>
</feature>
<reference evidence="2" key="1">
    <citation type="submission" date="2023-10" db="EMBL/GenBank/DDBJ databases">
        <authorList>
            <person name="Hackl T."/>
        </authorList>
    </citation>
    <scope>NUCLEOTIDE SEQUENCE</scope>
</reference>
<accession>A0AAI8V968</accession>
<gene>
    <name evidence="2" type="ORF">KHLLAP_LOCUS3803</name>
</gene>
<feature type="region of interest" description="Disordered" evidence="1">
    <location>
        <begin position="19"/>
        <end position="47"/>
    </location>
</feature>
<feature type="region of interest" description="Disordered" evidence="1">
    <location>
        <begin position="281"/>
        <end position="317"/>
    </location>
</feature>
<dbReference type="Pfam" id="PF01885">
    <property type="entry name" value="PTS_2-RNA"/>
    <property type="match status" value="1"/>
</dbReference>
<organism evidence="2 3">
    <name type="scientific">Anthostomella pinea</name>
    <dbReference type="NCBI Taxonomy" id="933095"/>
    <lineage>
        <taxon>Eukaryota</taxon>
        <taxon>Fungi</taxon>
        <taxon>Dikarya</taxon>
        <taxon>Ascomycota</taxon>
        <taxon>Pezizomycotina</taxon>
        <taxon>Sordariomycetes</taxon>
        <taxon>Xylariomycetidae</taxon>
        <taxon>Xylariales</taxon>
        <taxon>Xylariaceae</taxon>
        <taxon>Anthostomella</taxon>
    </lineage>
</organism>
<protein>
    <submittedName>
        <fullName evidence="2">Uu.00g107290.m01.CDS01</fullName>
    </submittedName>
</protein>
<evidence type="ECO:0000313" key="2">
    <source>
        <dbReference type="EMBL" id="CAJ2503335.1"/>
    </source>
</evidence>
<dbReference type="GO" id="GO:0016740">
    <property type="term" value="F:transferase activity"/>
    <property type="evidence" value="ECO:0007669"/>
    <property type="project" value="InterPro"/>
</dbReference>
<dbReference type="SUPFAM" id="SSF56399">
    <property type="entry name" value="ADP-ribosylation"/>
    <property type="match status" value="1"/>
</dbReference>
<evidence type="ECO:0000313" key="3">
    <source>
        <dbReference type="Proteomes" id="UP001295740"/>
    </source>
</evidence>
<name>A0AAI8V968_9PEZI</name>
<keyword evidence="3" id="KW-1185">Reference proteome</keyword>